<dbReference type="AlphaFoldDB" id="A0A0F8X9W3"/>
<protein>
    <submittedName>
        <fullName evidence="2">Uncharacterized protein</fullName>
    </submittedName>
</protein>
<proteinExistence type="predicted"/>
<comment type="caution">
    <text evidence="2">The sequence shown here is derived from an EMBL/GenBank/DDBJ whole genome shotgun (WGS) entry which is preliminary data.</text>
</comment>
<dbReference type="EMBL" id="LAZR01060337">
    <property type="protein sequence ID" value="KKK65902.1"/>
    <property type="molecule type" value="Genomic_DNA"/>
</dbReference>
<accession>A0A0F8X9W3</accession>
<name>A0A0F8X9W3_9ZZZZ</name>
<feature type="non-terminal residue" evidence="2">
    <location>
        <position position="1"/>
    </location>
</feature>
<evidence type="ECO:0000256" key="1">
    <source>
        <dbReference type="SAM" id="MobiDB-lite"/>
    </source>
</evidence>
<organism evidence="2">
    <name type="scientific">marine sediment metagenome</name>
    <dbReference type="NCBI Taxonomy" id="412755"/>
    <lineage>
        <taxon>unclassified sequences</taxon>
        <taxon>metagenomes</taxon>
        <taxon>ecological metagenomes</taxon>
    </lineage>
</organism>
<evidence type="ECO:0000313" key="2">
    <source>
        <dbReference type="EMBL" id="KKK65902.1"/>
    </source>
</evidence>
<sequence>FMHNGDPGTASFDDRATRSFEQGLDSPPFNIDGDRIGENSGQDFSMIAVHSQYGITFCHHVKLEMIKVMKARNSIAYAYDKKLEANRRMK</sequence>
<reference evidence="2" key="1">
    <citation type="journal article" date="2015" name="Nature">
        <title>Complex archaea that bridge the gap between prokaryotes and eukaryotes.</title>
        <authorList>
            <person name="Spang A."/>
            <person name="Saw J.H."/>
            <person name="Jorgensen S.L."/>
            <person name="Zaremba-Niedzwiedzka K."/>
            <person name="Martijn J."/>
            <person name="Lind A.E."/>
            <person name="van Eijk R."/>
            <person name="Schleper C."/>
            <person name="Guy L."/>
            <person name="Ettema T.J."/>
        </authorList>
    </citation>
    <scope>NUCLEOTIDE SEQUENCE</scope>
</reference>
<gene>
    <name evidence="2" type="ORF">LCGC14_2969490</name>
</gene>
<feature type="region of interest" description="Disordered" evidence="1">
    <location>
        <begin position="1"/>
        <end position="35"/>
    </location>
</feature>